<feature type="transmembrane region" description="Helical" evidence="13">
    <location>
        <begin position="6"/>
        <end position="23"/>
    </location>
</feature>
<evidence type="ECO:0000313" key="14">
    <source>
        <dbReference type="EMBL" id="OUJ18053.1"/>
    </source>
</evidence>
<dbReference type="Pfam" id="PF00474">
    <property type="entry name" value="SSF"/>
    <property type="match status" value="1"/>
</dbReference>
<evidence type="ECO:0000256" key="2">
    <source>
        <dbReference type="ARBA" id="ARBA00006434"/>
    </source>
</evidence>
<feature type="transmembrane region" description="Helical" evidence="13">
    <location>
        <begin position="230"/>
        <end position="249"/>
    </location>
</feature>
<dbReference type="AlphaFoldDB" id="A0A1Y3GCL4"/>
<evidence type="ECO:0000256" key="6">
    <source>
        <dbReference type="ARBA" id="ARBA00022847"/>
    </source>
</evidence>
<evidence type="ECO:0000256" key="9">
    <source>
        <dbReference type="ARBA" id="ARBA00023065"/>
    </source>
</evidence>
<keyword evidence="5 13" id="KW-0812">Transmembrane</keyword>
<evidence type="ECO:0000256" key="5">
    <source>
        <dbReference type="ARBA" id="ARBA00022692"/>
    </source>
</evidence>
<keyword evidence="7 13" id="KW-1133">Transmembrane helix</keyword>
<keyword evidence="4" id="KW-1003">Cell membrane</keyword>
<keyword evidence="6" id="KW-0769">Symport</keyword>
<keyword evidence="9" id="KW-0406">Ion transport</keyword>
<dbReference type="PANTHER" id="PTHR48086:SF3">
    <property type="entry name" value="SODIUM_PROLINE SYMPORTER"/>
    <property type="match status" value="1"/>
</dbReference>
<evidence type="ECO:0000256" key="1">
    <source>
        <dbReference type="ARBA" id="ARBA00004651"/>
    </source>
</evidence>
<dbReference type="Gene3D" id="1.20.1730.10">
    <property type="entry name" value="Sodium/glucose cotransporter"/>
    <property type="match status" value="1"/>
</dbReference>
<comment type="similarity">
    <text evidence="2 12">Belongs to the sodium:solute symporter (SSF) (TC 2.A.21) family.</text>
</comment>
<evidence type="ECO:0000256" key="4">
    <source>
        <dbReference type="ARBA" id="ARBA00022475"/>
    </source>
</evidence>
<feature type="transmembrane region" description="Helical" evidence="13">
    <location>
        <begin position="441"/>
        <end position="461"/>
    </location>
</feature>
<protein>
    <submittedName>
        <fullName evidence="14">Na+/proline symporter</fullName>
    </submittedName>
</protein>
<feature type="transmembrane region" description="Helical" evidence="13">
    <location>
        <begin position="361"/>
        <end position="379"/>
    </location>
</feature>
<dbReference type="PROSITE" id="PS50283">
    <property type="entry name" value="NA_SOLUT_SYMP_3"/>
    <property type="match status" value="1"/>
</dbReference>
<dbReference type="InterPro" id="IPR001734">
    <property type="entry name" value="Na/solute_symporter"/>
</dbReference>
<dbReference type="EMBL" id="MRZU01000006">
    <property type="protein sequence ID" value="OUJ18053.1"/>
    <property type="molecule type" value="Genomic_DNA"/>
</dbReference>
<feature type="transmembrane region" description="Helical" evidence="13">
    <location>
        <begin position="385"/>
        <end position="410"/>
    </location>
</feature>
<feature type="transmembrane region" description="Helical" evidence="13">
    <location>
        <begin position="191"/>
        <end position="210"/>
    </location>
</feature>
<dbReference type="InterPro" id="IPR050277">
    <property type="entry name" value="Sodium:Solute_Symporter"/>
</dbReference>
<comment type="subcellular location">
    <subcellularLocation>
        <location evidence="1">Cell membrane</location>
        <topology evidence="1">Multi-pass membrane protein</topology>
    </subcellularLocation>
</comment>
<accession>A0A1Y3GCL4</accession>
<dbReference type="Proteomes" id="UP000195137">
    <property type="component" value="Unassembled WGS sequence"/>
</dbReference>
<keyword evidence="3" id="KW-0813">Transport</keyword>
<feature type="transmembrane region" description="Helical" evidence="13">
    <location>
        <begin position="417"/>
        <end position="435"/>
    </location>
</feature>
<evidence type="ECO:0000256" key="3">
    <source>
        <dbReference type="ARBA" id="ARBA00022448"/>
    </source>
</evidence>
<gene>
    <name evidence="14" type="ORF">AMET1_1546</name>
</gene>
<feature type="transmembrane region" description="Helical" evidence="13">
    <location>
        <begin position="82"/>
        <end position="100"/>
    </location>
</feature>
<keyword evidence="8" id="KW-0915">Sodium</keyword>
<evidence type="ECO:0000256" key="12">
    <source>
        <dbReference type="RuleBase" id="RU362091"/>
    </source>
</evidence>
<evidence type="ECO:0000256" key="10">
    <source>
        <dbReference type="ARBA" id="ARBA00023136"/>
    </source>
</evidence>
<feature type="transmembrane region" description="Helical" evidence="13">
    <location>
        <begin position="316"/>
        <end position="340"/>
    </location>
</feature>
<dbReference type="CDD" id="cd10322">
    <property type="entry name" value="SLC5sbd"/>
    <property type="match status" value="1"/>
</dbReference>
<feature type="transmembrane region" description="Helical" evidence="13">
    <location>
        <begin position="270"/>
        <end position="296"/>
    </location>
</feature>
<dbReference type="GO" id="GO:0006814">
    <property type="term" value="P:sodium ion transport"/>
    <property type="evidence" value="ECO:0007669"/>
    <property type="project" value="UniProtKB-KW"/>
</dbReference>
<dbReference type="InterPro" id="IPR038377">
    <property type="entry name" value="Na/Glc_symporter_sf"/>
</dbReference>
<evidence type="ECO:0000256" key="13">
    <source>
        <dbReference type="SAM" id="Phobius"/>
    </source>
</evidence>
<organism evidence="14 15">
    <name type="scientific">Methanonatronarchaeum thermophilum</name>
    <dbReference type="NCBI Taxonomy" id="1927129"/>
    <lineage>
        <taxon>Archaea</taxon>
        <taxon>Methanobacteriati</taxon>
        <taxon>Methanobacteriota</taxon>
        <taxon>Methanonatronarchaeia</taxon>
        <taxon>Methanonatronarchaeales</taxon>
        <taxon>Methanonatronarchaeaceae</taxon>
        <taxon>Methanonatronarchaeum</taxon>
    </lineage>
</organism>
<comment type="caution">
    <text evidence="14">The sequence shown here is derived from an EMBL/GenBank/DDBJ whole genome shotgun (WGS) entry which is preliminary data.</text>
</comment>
<evidence type="ECO:0000256" key="7">
    <source>
        <dbReference type="ARBA" id="ARBA00022989"/>
    </source>
</evidence>
<feature type="transmembrane region" description="Helical" evidence="13">
    <location>
        <begin position="160"/>
        <end position="179"/>
    </location>
</feature>
<keyword evidence="15" id="KW-1185">Reference proteome</keyword>
<proteinExistence type="inferred from homology"/>
<feature type="transmembrane region" description="Helical" evidence="13">
    <location>
        <begin position="44"/>
        <end position="70"/>
    </location>
</feature>
<keyword evidence="11" id="KW-0739">Sodium transport</keyword>
<dbReference type="OrthoDB" id="19182at2157"/>
<sequence>MSLEPAYLYLAMAFWVVVIVVLSEYSRKGLGSGVDEFVLAGRDLGGFVSAMTYSATTFSSFMMVGLVGLTYSGGVAALGFEMTYIVFTILLLIVFAPRFWSASRVYGVITPPELLSERYGYTAGVVSAVICLVMLIPYMAIQMMGVGFLLEGMTGGAIPYMHGVYIVAVLSIAVTVWAGMRSVALTDAVQAIVMIVSALILLVYIFYVFFGSPGQFVNTITVENPELLGITWDFNMFIGLTLPWAFFALTNPQVSQRMFVSRDVGSLKKMVIYFALFGFIYTIISTLLGLSAANLIPGLTDPDNAMPVLLTMVPETLGIIVFLGIFAASVSTLGSVLLTLSSIGGRDLITQKQDIPSQKEILLNKGIILTLVLACIIFASMRLDLIAVLASAASAGLLVMAPTIIGAFFWKKPTTNAATTSMTIPAIIVITLYILNLEPLGWWPAIWGLITATIIYITITLTTKSNGDGEQFINEIQKEMEKNGF</sequence>
<evidence type="ECO:0000256" key="11">
    <source>
        <dbReference type="ARBA" id="ARBA00023201"/>
    </source>
</evidence>
<dbReference type="GO" id="GO:0005886">
    <property type="term" value="C:plasma membrane"/>
    <property type="evidence" value="ECO:0007669"/>
    <property type="project" value="UniProtKB-SubCell"/>
</dbReference>
<name>A0A1Y3GCL4_9EURY</name>
<evidence type="ECO:0000256" key="8">
    <source>
        <dbReference type="ARBA" id="ARBA00023053"/>
    </source>
</evidence>
<evidence type="ECO:0000313" key="15">
    <source>
        <dbReference type="Proteomes" id="UP000195137"/>
    </source>
</evidence>
<feature type="transmembrane region" description="Helical" evidence="13">
    <location>
        <begin position="121"/>
        <end position="140"/>
    </location>
</feature>
<dbReference type="PANTHER" id="PTHR48086">
    <property type="entry name" value="SODIUM/PROLINE SYMPORTER-RELATED"/>
    <property type="match status" value="1"/>
</dbReference>
<dbReference type="RefSeq" id="WP_143406905.1">
    <property type="nucleotide sequence ID" value="NZ_MRZU01000006.1"/>
</dbReference>
<keyword evidence="10 13" id="KW-0472">Membrane</keyword>
<dbReference type="GO" id="GO:0015293">
    <property type="term" value="F:symporter activity"/>
    <property type="evidence" value="ECO:0007669"/>
    <property type="project" value="UniProtKB-KW"/>
</dbReference>
<reference evidence="14 15" key="1">
    <citation type="submission" date="2016-12" db="EMBL/GenBank/DDBJ databases">
        <title>Discovery of methanogenic haloarchaea.</title>
        <authorList>
            <person name="Sorokin D.Y."/>
            <person name="Makarova K.S."/>
            <person name="Abbas B."/>
            <person name="Ferrer M."/>
            <person name="Golyshin P.N."/>
        </authorList>
    </citation>
    <scope>NUCLEOTIDE SEQUENCE [LARGE SCALE GENOMIC DNA]</scope>
    <source>
        <strain evidence="14">AMET1</strain>
    </source>
</reference>